<dbReference type="EMBL" id="AYKW01000045">
    <property type="protein sequence ID" value="PIL25972.1"/>
    <property type="molecule type" value="Genomic_DNA"/>
</dbReference>
<reference evidence="2 3" key="1">
    <citation type="journal article" date="2015" name="Sci. Rep.">
        <title>Chromosome-level genome map provides insights into diverse defense mechanisms in the medicinal fungus Ganoderma sinense.</title>
        <authorList>
            <person name="Zhu Y."/>
            <person name="Xu J."/>
            <person name="Sun C."/>
            <person name="Zhou S."/>
            <person name="Xu H."/>
            <person name="Nelson D.R."/>
            <person name="Qian J."/>
            <person name="Song J."/>
            <person name="Luo H."/>
            <person name="Xiang L."/>
            <person name="Li Y."/>
            <person name="Xu Z."/>
            <person name="Ji A."/>
            <person name="Wang L."/>
            <person name="Lu S."/>
            <person name="Hayward A."/>
            <person name="Sun W."/>
            <person name="Li X."/>
            <person name="Schwartz D.C."/>
            <person name="Wang Y."/>
            <person name="Chen S."/>
        </authorList>
    </citation>
    <scope>NUCLEOTIDE SEQUENCE [LARGE SCALE GENOMIC DNA]</scope>
    <source>
        <strain evidence="2 3">ZZ0214-1</strain>
    </source>
</reference>
<evidence type="ECO:0000313" key="3">
    <source>
        <dbReference type="Proteomes" id="UP000230002"/>
    </source>
</evidence>
<keyword evidence="3" id="KW-1185">Reference proteome</keyword>
<dbReference type="Gene3D" id="3.20.20.70">
    <property type="entry name" value="Aldolase class I"/>
    <property type="match status" value="1"/>
</dbReference>
<evidence type="ECO:0000259" key="1">
    <source>
        <dbReference type="Pfam" id="PF00724"/>
    </source>
</evidence>
<dbReference type="PANTHER" id="PTHR22893">
    <property type="entry name" value="NADH OXIDOREDUCTASE-RELATED"/>
    <property type="match status" value="1"/>
</dbReference>
<proteinExistence type="predicted"/>
<name>A0A2G8RWT2_9APHY</name>
<dbReference type="PANTHER" id="PTHR22893:SF91">
    <property type="entry name" value="NADPH DEHYDROGENASE 2-RELATED"/>
    <property type="match status" value="1"/>
</dbReference>
<feature type="domain" description="NADH:flavin oxidoreductase/NADH oxidase N-terminal" evidence="1">
    <location>
        <begin position="113"/>
        <end position="365"/>
    </location>
</feature>
<gene>
    <name evidence="2" type="ORF">GSI_11726</name>
</gene>
<sequence length="396" mass="44393">MSSTIPALFRPIQVGDITLRHRVVLAPLTRFRASKKQVLMDLAVKYYTQRASVPGTLLITEATYISHQASGMAHTPGIYTDEQIAVWKKVRGPGSEAGVTAQLEGIMIESDDVVDAVHAHGSYIFLQIWALGRMARPGSGFEAEEGIAYVAPSPVPIRQTPDLVPRELTKDEIKQYVGWYAQAAEDAVQRAGFDGIEVHGANGYLVEQFLNDRTNKRTDEYGGSIENRARFALEVIDAIAARIGQTKTAIRLSPWFEGRAKDVLMEDPVPTYTYLVDQFKRRFPNLAYLHVIEPEAPYNVAPKEKSQTDFIYKLWAPRRVITTGGYDRKSGLETAEETGQLVGYGRAFLANPDLPFRLQKDIPLNAVEEDTVYRPEAEQGYTTYPFSEEFLKSEKR</sequence>
<dbReference type="Pfam" id="PF00724">
    <property type="entry name" value="Oxidored_FMN"/>
    <property type="match status" value="2"/>
</dbReference>
<organism evidence="2 3">
    <name type="scientific">Ganoderma sinense ZZ0214-1</name>
    <dbReference type="NCBI Taxonomy" id="1077348"/>
    <lineage>
        <taxon>Eukaryota</taxon>
        <taxon>Fungi</taxon>
        <taxon>Dikarya</taxon>
        <taxon>Basidiomycota</taxon>
        <taxon>Agaricomycotina</taxon>
        <taxon>Agaricomycetes</taxon>
        <taxon>Polyporales</taxon>
        <taxon>Polyporaceae</taxon>
        <taxon>Ganoderma</taxon>
    </lineage>
</organism>
<dbReference type="AlphaFoldDB" id="A0A2G8RWT2"/>
<dbReference type="GO" id="GO:0010181">
    <property type="term" value="F:FMN binding"/>
    <property type="evidence" value="ECO:0007669"/>
    <property type="project" value="InterPro"/>
</dbReference>
<dbReference type="GO" id="GO:0016491">
    <property type="term" value="F:oxidoreductase activity"/>
    <property type="evidence" value="ECO:0007669"/>
    <property type="project" value="InterPro"/>
</dbReference>
<dbReference type="Proteomes" id="UP000230002">
    <property type="component" value="Unassembled WGS sequence"/>
</dbReference>
<dbReference type="STRING" id="1077348.A0A2G8RWT2"/>
<comment type="caution">
    <text evidence="2">The sequence shown here is derived from an EMBL/GenBank/DDBJ whole genome shotgun (WGS) entry which is preliminary data.</text>
</comment>
<protein>
    <recommendedName>
        <fullName evidence="1">NADH:flavin oxidoreductase/NADH oxidase N-terminal domain-containing protein</fullName>
    </recommendedName>
</protein>
<evidence type="ECO:0000313" key="2">
    <source>
        <dbReference type="EMBL" id="PIL25972.1"/>
    </source>
</evidence>
<feature type="domain" description="NADH:flavin oxidoreductase/NADH oxidase N-terminal" evidence="1">
    <location>
        <begin position="8"/>
        <end position="90"/>
    </location>
</feature>
<dbReference type="InterPro" id="IPR001155">
    <property type="entry name" value="OxRdtase_FMN_N"/>
</dbReference>
<dbReference type="OrthoDB" id="276546at2759"/>
<dbReference type="InterPro" id="IPR045247">
    <property type="entry name" value="Oye-like"/>
</dbReference>
<dbReference type="InterPro" id="IPR013785">
    <property type="entry name" value="Aldolase_TIM"/>
</dbReference>
<dbReference type="SUPFAM" id="SSF51395">
    <property type="entry name" value="FMN-linked oxidoreductases"/>
    <property type="match status" value="1"/>
</dbReference>
<accession>A0A2G8RWT2</accession>
<dbReference type="CDD" id="cd02933">
    <property type="entry name" value="OYE_like_FMN"/>
    <property type="match status" value="1"/>
</dbReference>